<feature type="transmembrane region" description="Helical" evidence="1">
    <location>
        <begin position="245"/>
        <end position="267"/>
    </location>
</feature>
<organism evidence="2 3">
    <name type="scientific">Levilactobacillus tangyuanensis</name>
    <dbReference type="NCBI Taxonomy" id="2486021"/>
    <lineage>
        <taxon>Bacteria</taxon>
        <taxon>Bacillati</taxon>
        <taxon>Bacillota</taxon>
        <taxon>Bacilli</taxon>
        <taxon>Lactobacillales</taxon>
        <taxon>Lactobacillaceae</taxon>
        <taxon>Levilactobacillus</taxon>
    </lineage>
</organism>
<feature type="transmembrane region" description="Helical" evidence="1">
    <location>
        <begin position="279"/>
        <end position="299"/>
    </location>
</feature>
<feature type="transmembrane region" description="Helical" evidence="1">
    <location>
        <begin position="16"/>
        <end position="40"/>
    </location>
</feature>
<dbReference type="EMBL" id="JBHSSJ010000014">
    <property type="protein sequence ID" value="MFC6275711.1"/>
    <property type="molecule type" value="Genomic_DNA"/>
</dbReference>
<evidence type="ECO:0000313" key="3">
    <source>
        <dbReference type="Proteomes" id="UP001596191"/>
    </source>
</evidence>
<keyword evidence="1" id="KW-0472">Membrane</keyword>
<feature type="transmembrane region" description="Helical" evidence="1">
    <location>
        <begin position="73"/>
        <end position="106"/>
    </location>
</feature>
<keyword evidence="2" id="KW-0808">Transferase</keyword>
<feature type="transmembrane region" description="Helical" evidence="1">
    <location>
        <begin position="118"/>
        <end position="138"/>
    </location>
</feature>
<feature type="transmembrane region" description="Helical" evidence="1">
    <location>
        <begin position="311"/>
        <end position="328"/>
    </location>
</feature>
<name>A0ABW1TPF6_9LACO</name>
<evidence type="ECO:0000313" key="2">
    <source>
        <dbReference type="EMBL" id="MFC6275711.1"/>
    </source>
</evidence>
<feature type="transmembrane region" description="Helical" evidence="1">
    <location>
        <begin position="144"/>
        <end position="162"/>
    </location>
</feature>
<feature type="transmembrane region" description="Helical" evidence="1">
    <location>
        <begin position="369"/>
        <end position="386"/>
    </location>
</feature>
<reference evidence="3" key="1">
    <citation type="journal article" date="2019" name="Int. J. Syst. Evol. Microbiol.">
        <title>The Global Catalogue of Microorganisms (GCM) 10K type strain sequencing project: providing services to taxonomists for standard genome sequencing and annotation.</title>
        <authorList>
            <consortium name="The Broad Institute Genomics Platform"/>
            <consortium name="The Broad Institute Genome Sequencing Center for Infectious Disease"/>
            <person name="Wu L."/>
            <person name="Ma J."/>
        </authorList>
    </citation>
    <scope>NUCLEOTIDE SEQUENCE [LARGE SCALE GENOMIC DNA]</scope>
    <source>
        <strain evidence="3">CCM 8907</strain>
    </source>
</reference>
<evidence type="ECO:0000256" key="1">
    <source>
        <dbReference type="SAM" id="Phobius"/>
    </source>
</evidence>
<keyword evidence="1" id="KW-0812">Transmembrane</keyword>
<dbReference type="GO" id="GO:0016740">
    <property type="term" value="F:transferase activity"/>
    <property type="evidence" value="ECO:0007669"/>
    <property type="project" value="UniProtKB-KW"/>
</dbReference>
<keyword evidence="3" id="KW-1185">Reference proteome</keyword>
<accession>A0ABW1TPF6</accession>
<feature type="transmembrane region" description="Helical" evidence="1">
    <location>
        <begin position="174"/>
        <end position="198"/>
    </location>
</feature>
<comment type="caution">
    <text evidence="2">The sequence shown here is derived from an EMBL/GenBank/DDBJ whole genome shotgun (WGS) entry which is preliminary data.</text>
</comment>
<dbReference type="RefSeq" id="WP_125642857.1">
    <property type="nucleotide sequence ID" value="NZ_JBHSSJ010000014.1"/>
</dbReference>
<feature type="transmembrane region" description="Helical" evidence="1">
    <location>
        <begin position="218"/>
        <end position="238"/>
    </location>
</feature>
<proteinExistence type="predicted"/>
<dbReference type="Proteomes" id="UP001596191">
    <property type="component" value="Unassembled WGS sequence"/>
</dbReference>
<protein>
    <submittedName>
        <fullName evidence="2">Teichoic acid glycosyl transferase</fullName>
    </submittedName>
</protein>
<keyword evidence="1" id="KW-1133">Transmembrane helix</keyword>
<feature type="transmembrane region" description="Helical" evidence="1">
    <location>
        <begin position="334"/>
        <end position="357"/>
    </location>
</feature>
<sequence>MKQRIMRRLKSHDAQYFYLLTIIGIFMMTFCSYTSPAFYFDYSPDNNAFFSVGKAMMHGVVPYKDIFEQKGPYVYFIHGLASLIAARSFIIIFVLEIIILVAAMWLTYRLGRLLAMRSLPALLIAIVSPVLFIFHPYYDYGDTVEYAVLPLILSLIYLVVLLDRHGFTVNHWWYFAQGLFVGIVFLSKYTLLGAWIAFYLMLGVYLLHRHRTATLWQMVLWSGAGFLLATVPWLLYFLATGSLKAFINVYFLFNTRAYLTSSVSVFANLVQSAVLLAQFFLNHVVFFVLGLLGTLLVIFQPKLFHTTFGRALYLVIFLASDLLALYGYDSGSVYAYYQLVYFAFFVLPLILMARWGLTFAKLPATDDPFIIVATVVLSTFLVLGVNNNVVSSRLFPNNASVTKQDTVVPQQPAQVVFGRIMRRSSQPLTLLNYGSIDMGFYTASGAVPNTYYFQNYNIPEQDAPQILRGQRATIRHRKVEWVVLNTPAKKTLRNWTGDPYHKGQITGGNLNPGTRVIAKSLTKNYRLVARHTQSFESVNVTYRLYQRRAR</sequence>
<gene>
    <name evidence="2" type="ORF">ACFQET_09385</name>
</gene>